<evidence type="ECO:0000313" key="3">
    <source>
        <dbReference type="Proteomes" id="UP000016922"/>
    </source>
</evidence>
<protein>
    <submittedName>
        <fullName evidence="2">Uncharacterized protein</fullName>
    </submittedName>
</protein>
<evidence type="ECO:0000313" key="2">
    <source>
        <dbReference type="EMBL" id="EPE28688.1"/>
    </source>
</evidence>
<gene>
    <name evidence="2" type="ORF">GLAREA_09809</name>
</gene>
<feature type="region of interest" description="Disordered" evidence="1">
    <location>
        <begin position="1"/>
        <end position="21"/>
    </location>
</feature>
<name>S3DQD1_GLAL2</name>
<organism evidence="2 3">
    <name type="scientific">Glarea lozoyensis (strain ATCC 20868 / MF5171)</name>
    <dbReference type="NCBI Taxonomy" id="1116229"/>
    <lineage>
        <taxon>Eukaryota</taxon>
        <taxon>Fungi</taxon>
        <taxon>Dikarya</taxon>
        <taxon>Ascomycota</taxon>
        <taxon>Pezizomycotina</taxon>
        <taxon>Leotiomycetes</taxon>
        <taxon>Helotiales</taxon>
        <taxon>Helotiaceae</taxon>
        <taxon>Glarea</taxon>
    </lineage>
</organism>
<dbReference type="GeneID" id="19468856"/>
<keyword evidence="3" id="KW-1185">Reference proteome</keyword>
<sequence>MAQENPLENREGNSGVAPRNSGRVVAQSNTIKIGYMYCDVIQFYYNQLKEYPDDSYVDFLWSHILRMYFTLDGGYGVEIPITTPPSTFSVRCIRQVPHFHLRKIWLVVDNRVEEEVNSSTWDQGIEQLGSV</sequence>
<evidence type="ECO:0000256" key="1">
    <source>
        <dbReference type="SAM" id="MobiDB-lite"/>
    </source>
</evidence>
<dbReference type="HOGENOM" id="CLU_1927823_0_0_1"/>
<dbReference type="OrthoDB" id="5315444at2759"/>
<dbReference type="EMBL" id="KE145368">
    <property type="protein sequence ID" value="EPE28688.1"/>
    <property type="molecule type" value="Genomic_DNA"/>
</dbReference>
<dbReference type="Proteomes" id="UP000016922">
    <property type="component" value="Unassembled WGS sequence"/>
</dbReference>
<dbReference type="AlphaFoldDB" id="S3DQD1"/>
<accession>S3DQD1</accession>
<dbReference type="RefSeq" id="XP_008084596.1">
    <property type="nucleotide sequence ID" value="XM_008086405.1"/>
</dbReference>
<proteinExistence type="predicted"/>
<dbReference type="KEGG" id="glz:GLAREA_09809"/>
<reference evidence="2 3" key="1">
    <citation type="journal article" date="2013" name="BMC Genomics">
        <title>Genomics-driven discovery of the pneumocandin biosynthetic gene cluster in the fungus Glarea lozoyensis.</title>
        <authorList>
            <person name="Chen L."/>
            <person name="Yue Q."/>
            <person name="Zhang X."/>
            <person name="Xiang M."/>
            <person name="Wang C."/>
            <person name="Li S."/>
            <person name="Che Y."/>
            <person name="Ortiz-Lopez F.J."/>
            <person name="Bills G.F."/>
            <person name="Liu X."/>
            <person name="An Z."/>
        </authorList>
    </citation>
    <scope>NUCLEOTIDE SEQUENCE [LARGE SCALE GENOMIC DNA]</scope>
    <source>
        <strain evidence="3">ATCC 20868 / MF5171</strain>
    </source>
</reference>